<accession>A0AAI9Z517</accession>
<reference evidence="2 3" key="1">
    <citation type="submission" date="2016-10" db="EMBL/GenBank/DDBJ databases">
        <title>The genome sequence of Colletotrichum fioriniae PJ7.</title>
        <authorList>
            <person name="Baroncelli R."/>
        </authorList>
    </citation>
    <scope>NUCLEOTIDE SEQUENCE [LARGE SCALE GENOMIC DNA]</scope>
    <source>
        <strain evidence="2 3">IMI 309622</strain>
    </source>
</reference>
<evidence type="ECO:0000313" key="2">
    <source>
        <dbReference type="EMBL" id="KAK1534806.1"/>
    </source>
</evidence>
<feature type="non-terminal residue" evidence="2">
    <location>
        <position position="1"/>
    </location>
</feature>
<organism evidence="2 3">
    <name type="scientific">Colletotrichum costaricense</name>
    <dbReference type="NCBI Taxonomy" id="1209916"/>
    <lineage>
        <taxon>Eukaryota</taxon>
        <taxon>Fungi</taxon>
        <taxon>Dikarya</taxon>
        <taxon>Ascomycota</taxon>
        <taxon>Pezizomycotina</taxon>
        <taxon>Sordariomycetes</taxon>
        <taxon>Hypocreomycetidae</taxon>
        <taxon>Glomerellales</taxon>
        <taxon>Glomerellaceae</taxon>
        <taxon>Colletotrichum</taxon>
        <taxon>Colletotrichum acutatum species complex</taxon>
    </lineage>
</organism>
<dbReference type="GeneID" id="85335291"/>
<name>A0AAI9Z517_9PEZI</name>
<dbReference type="RefSeq" id="XP_060318009.1">
    <property type="nucleotide sequence ID" value="XM_060451744.1"/>
</dbReference>
<protein>
    <submittedName>
        <fullName evidence="2">Uncharacterized protein</fullName>
    </submittedName>
</protein>
<proteinExistence type="predicted"/>
<dbReference type="AlphaFoldDB" id="A0AAI9Z517"/>
<gene>
    <name evidence="2" type="ORF">CCOS01_03558</name>
</gene>
<dbReference type="Proteomes" id="UP001240678">
    <property type="component" value="Unassembled WGS sequence"/>
</dbReference>
<sequence>RDGVPFESREQVSGRGARLPKDSILWSNRCLVPVSPFQPGKASQSVPPPPQAHNGPHRLNVLKQCAGVPEKTVKSELSRCGSDELQLIHRAVCEPQPQARMLKPSGAMSVSTECFPRGLVMSKPSTLVAQAAWTPLKIFRIASHWTTESPVHEPVSRRYAG</sequence>
<keyword evidence="3" id="KW-1185">Reference proteome</keyword>
<feature type="region of interest" description="Disordered" evidence="1">
    <location>
        <begin position="37"/>
        <end position="56"/>
    </location>
</feature>
<comment type="caution">
    <text evidence="2">The sequence shown here is derived from an EMBL/GenBank/DDBJ whole genome shotgun (WGS) entry which is preliminary data.</text>
</comment>
<dbReference type="EMBL" id="MOOE01000003">
    <property type="protein sequence ID" value="KAK1534806.1"/>
    <property type="molecule type" value="Genomic_DNA"/>
</dbReference>
<evidence type="ECO:0000313" key="3">
    <source>
        <dbReference type="Proteomes" id="UP001240678"/>
    </source>
</evidence>
<evidence type="ECO:0000256" key="1">
    <source>
        <dbReference type="SAM" id="MobiDB-lite"/>
    </source>
</evidence>